<dbReference type="GO" id="GO:0003677">
    <property type="term" value="F:DNA binding"/>
    <property type="evidence" value="ECO:0007669"/>
    <property type="project" value="InterPro"/>
</dbReference>
<name>R2RCL2_9ENTE</name>
<evidence type="ECO:0000259" key="1">
    <source>
        <dbReference type="PROSITE" id="PS50943"/>
    </source>
</evidence>
<evidence type="ECO:0000313" key="5">
    <source>
        <dbReference type="Proteomes" id="UP000014157"/>
    </source>
</evidence>
<evidence type="ECO:0000313" key="4">
    <source>
        <dbReference type="Proteomes" id="UP000013781"/>
    </source>
</evidence>
<evidence type="ECO:0000313" key="2">
    <source>
        <dbReference type="EMBL" id="EOI06765.1"/>
    </source>
</evidence>
<comment type="caution">
    <text evidence="2">The sequence shown here is derived from an EMBL/GenBank/DDBJ whole genome shotgun (WGS) entry which is preliminary data.</text>
</comment>
<feature type="domain" description="HTH cro/C1-type" evidence="1">
    <location>
        <begin position="25"/>
        <end position="78"/>
    </location>
</feature>
<dbReference type="InterPro" id="IPR011990">
    <property type="entry name" value="TPR-like_helical_dom_sf"/>
</dbReference>
<reference evidence="3 5" key="2">
    <citation type="submission" date="2013-03" db="EMBL/GenBank/DDBJ databases">
        <title>The Genome Sequence of Enterococcus moraviensis BAA-383 (PacBio/Illumina hybrid assembly).</title>
        <authorList>
            <consortium name="The Broad Institute Genomics Platform"/>
            <consortium name="The Broad Institute Genome Sequencing Center for Infectious Disease"/>
            <person name="Earl A."/>
            <person name="Russ C."/>
            <person name="Gilmore M."/>
            <person name="Surin D."/>
            <person name="Walker B."/>
            <person name="Young S."/>
            <person name="Zeng Q."/>
            <person name="Gargeya S."/>
            <person name="Fitzgerald M."/>
            <person name="Haas B."/>
            <person name="Abouelleil A."/>
            <person name="Allen A.W."/>
            <person name="Alvarado L."/>
            <person name="Arachchi H.M."/>
            <person name="Berlin A.M."/>
            <person name="Chapman S.B."/>
            <person name="Gainer-Dewar J."/>
            <person name="Goldberg J."/>
            <person name="Griggs A."/>
            <person name="Gujja S."/>
            <person name="Hansen M."/>
            <person name="Howarth C."/>
            <person name="Imamovic A."/>
            <person name="Ireland A."/>
            <person name="Larimer J."/>
            <person name="McCowan C."/>
            <person name="Murphy C."/>
            <person name="Pearson M."/>
            <person name="Poon T.W."/>
            <person name="Priest M."/>
            <person name="Roberts A."/>
            <person name="Saif S."/>
            <person name="Shea T."/>
            <person name="Sisk P."/>
            <person name="Sykes S."/>
            <person name="Wortman J."/>
            <person name="Nusbaum C."/>
            <person name="Birren B."/>
        </authorList>
    </citation>
    <scope>NUCLEOTIDE SEQUENCE [LARGE SCALE GENOMIC DNA]</scope>
    <source>
        <strain evidence="3 5">ATCC BAA-383</strain>
    </source>
</reference>
<dbReference type="Gene3D" id="1.25.40.10">
    <property type="entry name" value="Tetratricopeptide repeat domain"/>
    <property type="match status" value="1"/>
</dbReference>
<dbReference type="Pfam" id="PF01381">
    <property type="entry name" value="HTH_3"/>
    <property type="match status" value="1"/>
</dbReference>
<dbReference type="PANTHER" id="PTHR37038:SF12">
    <property type="entry name" value="TRANSCRIPTIONAL REGULATOR"/>
    <property type="match status" value="1"/>
</dbReference>
<dbReference type="PROSITE" id="PS50943">
    <property type="entry name" value="HTH_CROC1"/>
    <property type="match status" value="1"/>
</dbReference>
<dbReference type="NCBIfam" id="TIGR01716">
    <property type="entry name" value="RGG_Cterm"/>
    <property type="match status" value="1"/>
</dbReference>
<evidence type="ECO:0000313" key="3">
    <source>
        <dbReference type="EMBL" id="EOT65102.1"/>
    </source>
</evidence>
<dbReference type="InterPro" id="IPR010057">
    <property type="entry name" value="Transcription_activator_Rgg_C"/>
</dbReference>
<dbReference type="eggNOG" id="COG1396">
    <property type="taxonomic scope" value="Bacteria"/>
</dbReference>
<keyword evidence="5" id="KW-1185">Reference proteome</keyword>
<dbReference type="HOGENOM" id="CLU_072045_1_1_9"/>
<dbReference type="Proteomes" id="UP000014157">
    <property type="component" value="Unassembled WGS sequence"/>
</dbReference>
<dbReference type="Proteomes" id="UP000013781">
    <property type="component" value="Unassembled WGS sequence"/>
</dbReference>
<dbReference type="InterPro" id="IPR010982">
    <property type="entry name" value="Lambda_DNA-bd_dom_sf"/>
</dbReference>
<sequence>MIPVKKQVKLTLGGADELKNYGLTIRQIRLNKGYRQKEVYNEIITKSYAIEFEQGKHDISLFLFRQILDRLRVDIDEFFYIHNEYHLQEENDYINNFSHAANRHDIQALEKMYQTQLHHTKPTALTLVRQAELRLRIQSLTYFEHHKTFENWQSNPKDIQILSSYLMDVQSWTLQEILLFSNNADMFNQEQQIFFFKLLLKSLPHYRSYDRAVPIYGALLANILPTLFRKQEWADISQALDWLEELSKEFINSFFRIMFIYYSGLFAICQGDAIAGEKKVHWALNTLKILDQADIAVELDAFFTTFKGQENG</sequence>
<dbReference type="InterPro" id="IPR053163">
    <property type="entry name" value="HTH-type_regulator_Rgg"/>
</dbReference>
<dbReference type="SMART" id="SM00530">
    <property type="entry name" value="HTH_XRE"/>
    <property type="match status" value="1"/>
</dbReference>
<organism evidence="2 4">
    <name type="scientific">Enterococcus moraviensis ATCC BAA-383</name>
    <dbReference type="NCBI Taxonomy" id="1158609"/>
    <lineage>
        <taxon>Bacteria</taxon>
        <taxon>Bacillati</taxon>
        <taxon>Bacillota</taxon>
        <taxon>Bacilli</taxon>
        <taxon>Lactobacillales</taxon>
        <taxon>Enterococcaceae</taxon>
        <taxon>Enterococcus</taxon>
    </lineage>
</organism>
<protein>
    <submittedName>
        <fullName evidence="2">Transcriptional activator, Rgg/GadR/MutR family domain-containing protein</fullName>
    </submittedName>
</protein>
<dbReference type="PANTHER" id="PTHR37038">
    <property type="entry name" value="TRANSCRIPTIONAL REGULATOR-RELATED"/>
    <property type="match status" value="1"/>
</dbReference>
<dbReference type="Pfam" id="PF21259">
    <property type="entry name" value="Rgg_C"/>
    <property type="match status" value="1"/>
</dbReference>
<dbReference type="AlphaFoldDB" id="R2RCL2"/>
<reference evidence="2 4" key="1">
    <citation type="submission" date="2013-02" db="EMBL/GenBank/DDBJ databases">
        <title>The Genome Sequence of Enterococcus moraviensis BAA-383.</title>
        <authorList>
            <consortium name="The Broad Institute Genome Sequencing Platform"/>
            <consortium name="The Broad Institute Genome Sequencing Center for Infectious Disease"/>
            <person name="Earl A.M."/>
            <person name="Gilmore M.S."/>
            <person name="Lebreton F."/>
            <person name="Walker B."/>
            <person name="Young S.K."/>
            <person name="Zeng Q."/>
            <person name="Gargeya S."/>
            <person name="Fitzgerald M."/>
            <person name="Haas B."/>
            <person name="Abouelleil A."/>
            <person name="Alvarado L."/>
            <person name="Arachchi H.M."/>
            <person name="Berlin A.M."/>
            <person name="Chapman S.B."/>
            <person name="Dewar J."/>
            <person name="Goldberg J."/>
            <person name="Griggs A."/>
            <person name="Gujja S."/>
            <person name="Hansen M."/>
            <person name="Howarth C."/>
            <person name="Imamovic A."/>
            <person name="Larimer J."/>
            <person name="McCowan C."/>
            <person name="Murphy C."/>
            <person name="Neiman D."/>
            <person name="Pearson M."/>
            <person name="Priest M."/>
            <person name="Roberts A."/>
            <person name="Saif S."/>
            <person name="Shea T."/>
            <person name="Sisk P."/>
            <person name="Sykes S."/>
            <person name="Wortman J."/>
            <person name="Nusbaum C."/>
            <person name="Birren B."/>
        </authorList>
    </citation>
    <scope>NUCLEOTIDE SEQUENCE [LARGE SCALE GENOMIC DNA]</scope>
    <source>
        <strain evidence="2 4">ATCC BAA-383</strain>
    </source>
</reference>
<dbReference type="SUPFAM" id="SSF47413">
    <property type="entry name" value="lambda repressor-like DNA-binding domains"/>
    <property type="match status" value="1"/>
</dbReference>
<dbReference type="PATRIC" id="fig|1158609.3.peg.95"/>
<accession>R2RCL2</accession>
<dbReference type="EMBL" id="ASWB01000004">
    <property type="protein sequence ID" value="EOT65102.1"/>
    <property type="molecule type" value="Genomic_DNA"/>
</dbReference>
<proteinExistence type="predicted"/>
<dbReference type="CDD" id="cd00093">
    <property type="entry name" value="HTH_XRE"/>
    <property type="match status" value="1"/>
</dbReference>
<gene>
    <name evidence="3" type="ORF">I586_02836</name>
    <name evidence="2" type="ORF">UAY_00107</name>
</gene>
<dbReference type="STRING" id="155617.RV09_GL003165"/>
<dbReference type="InterPro" id="IPR001387">
    <property type="entry name" value="Cro/C1-type_HTH"/>
</dbReference>
<dbReference type="EMBL" id="AJAS01000002">
    <property type="protein sequence ID" value="EOI06765.1"/>
    <property type="molecule type" value="Genomic_DNA"/>
</dbReference>